<comment type="caution">
    <text evidence="1">The sequence shown here is derived from an EMBL/GenBank/DDBJ whole genome shotgun (WGS) entry which is preliminary data.</text>
</comment>
<reference evidence="1 2" key="1">
    <citation type="submission" date="2019-03" db="EMBL/GenBank/DDBJ databases">
        <title>Single cell metagenomics reveals metabolic interactions within the superorganism composed of flagellate Streblomastix strix and complex community of Bacteroidetes bacteria on its surface.</title>
        <authorList>
            <person name="Treitli S.C."/>
            <person name="Kolisko M."/>
            <person name="Husnik F."/>
            <person name="Keeling P."/>
            <person name="Hampl V."/>
        </authorList>
    </citation>
    <scope>NUCLEOTIDE SEQUENCE [LARGE SCALE GENOMIC DNA]</scope>
    <source>
        <strain evidence="1">ST1C</strain>
    </source>
</reference>
<evidence type="ECO:0008006" key="3">
    <source>
        <dbReference type="Google" id="ProtNLM"/>
    </source>
</evidence>
<name>A0A5J4VI50_9EUKA</name>
<dbReference type="Gene3D" id="3.90.75.20">
    <property type="match status" value="1"/>
</dbReference>
<dbReference type="AlphaFoldDB" id="A0A5J4VI50"/>
<dbReference type="EMBL" id="SNRW01006923">
    <property type="protein sequence ID" value="KAA6382180.1"/>
    <property type="molecule type" value="Genomic_DNA"/>
</dbReference>
<evidence type="ECO:0000313" key="2">
    <source>
        <dbReference type="Proteomes" id="UP000324800"/>
    </source>
</evidence>
<protein>
    <recommendedName>
        <fullName evidence="3">HNH nuclease domain-containing protein</fullName>
    </recommendedName>
</protein>
<proteinExistence type="predicted"/>
<sequence>MTFSDKYITDKESAQDKLNSVCYEKQRQDYDPIRDYPSHLINGQLTVWDSKLDREVSPQSKKSRKGGFIGRQIRLNDINGKRSDLPFSYLVAKQLIPNEDINKNKIFHLDNDLENDTVDNLLWVDQIRDNYIRTIANQKNS</sequence>
<accession>A0A5J4VI50</accession>
<gene>
    <name evidence="1" type="ORF">EZS28_022291</name>
</gene>
<dbReference type="Proteomes" id="UP000324800">
    <property type="component" value="Unassembled WGS sequence"/>
</dbReference>
<evidence type="ECO:0000313" key="1">
    <source>
        <dbReference type="EMBL" id="KAA6382180.1"/>
    </source>
</evidence>
<organism evidence="1 2">
    <name type="scientific">Streblomastix strix</name>
    <dbReference type="NCBI Taxonomy" id="222440"/>
    <lineage>
        <taxon>Eukaryota</taxon>
        <taxon>Metamonada</taxon>
        <taxon>Preaxostyla</taxon>
        <taxon>Oxymonadida</taxon>
        <taxon>Streblomastigidae</taxon>
        <taxon>Streblomastix</taxon>
    </lineage>
</organism>